<keyword evidence="3" id="KW-1185">Reference proteome</keyword>
<name>A0A0C3RRF9_PHLG1</name>
<dbReference type="HOGENOM" id="CLU_2256475_0_0_1"/>
<dbReference type="Gene3D" id="3.40.50.10190">
    <property type="entry name" value="BRCT domain"/>
    <property type="match status" value="1"/>
</dbReference>
<dbReference type="GO" id="GO:0006302">
    <property type="term" value="P:double-strand break repair"/>
    <property type="evidence" value="ECO:0007669"/>
    <property type="project" value="TreeGrafter"/>
</dbReference>
<evidence type="ECO:0000259" key="1">
    <source>
        <dbReference type="PROSITE" id="PS50172"/>
    </source>
</evidence>
<dbReference type="GO" id="GO:0005634">
    <property type="term" value="C:nucleus"/>
    <property type="evidence" value="ECO:0007669"/>
    <property type="project" value="TreeGrafter"/>
</dbReference>
<dbReference type="PROSITE" id="PS50172">
    <property type="entry name" value="BRCT"/>
    <property type="match status" value="1"/>
</dbReference>
<dbReference type="AlphaFoldDB" id="A0A0C3RRF9"/>
<protein>
    <recommendedName>
        <fullName evidence="1">BRCT domain-containing protein</fullName>
    </recommendedName>
</protein>
<dbReference type="GO" id="GO:1990683">
    <property type="term" value="P:DNA double-strand break attachment to nuclear envelope"/>
    <property type="evidence" value="ECO:0007669"/>
    <property type="project" value="TreeGrafter"/>
</dbReference>
<dbReference type="InterPro" id="IPR036420">
    <property type="entry name" value="BRCT_dom_sf"/>
</dbReference>
<dbReference type="InterPro" id="IPR053036">
    <property type="entry name" value="CellCycle_DNARepair_Reg"/>
</dbReference>
<gene>
    <name evidence="2" type="ORF">PHLGIDRAFT_41156</name>
</gene>
<dbReference type="EMBL" id="KN840660">
    <property type="protein sequence ID" value="KIP02671.1"/>
    <property type="molecule type" value="Genomic_DNA"/>
</dbReference>
<dbReference type="InterPro" id="IPR001357">
    <property type="entry name" value="BRCT_dom"/>
</dbReference>
<reference evidence="2 3" key="1">
    <citation type="journal article" date="2014" name="PLoS Genet.">
        <title>Analysis of the Phlebiopsis gigantea genome, transcriptome and secretome provides insight into its pioneer colonization strategies of wood.</title>
        <authorList>
            <person name="Hori C."/>
            <person name="Ishida T."/>
            <person name="Igarashi K."/>
            <person name="Samejima M."/>
            <person name="Suzuki H."/>
            <person name="Master E."/>
            <person name="Ferreira P."/>
            <person name="Ruiz-Duenas F.J."/>
            <person name="Held B."/>
            <person name="Canessa P."/>
            <person name="Larrondo L.F."/>
            <person name="Schmoll M."/>
            <person name="Druzhinina I.S."/>
            <person name="Kubicek C.P."/>
            <person name="Gaskell J.A."/>
            <person name="Kersten P."/>
            <person name="St John F."/>
            <person name="Glasner J."/>
            <person name="Sabat G."/>
            <person name="Splinter BonDurant S."/>
            <person name="Syed K."/>
            <person name="Yadav J."/>
            <person name="Mgbeahuruike A.C."/>
            <person name="Kovalchuk A."/>
            <person name="Asiegbu F.O."/>
            <person name="Lackner G."/>
            <person name="Hoffmeister D."/>
            <person name="Rencoret J."/>
            <person name="Gutierrez A."/>
            <person name="Sun H."/>
            <person name="Lindquist E."/>
            <person name="Barry K."/>
            <person name="Riley R."/>
            <person name="Grigoriev I.V."/>
            <person name="Henrissat B."/>
            <person name="Kues U."/>
            <person name="Berka R.M."/>
            <person name="Martinez A.T."/>
            <person name="Covert S.F."/>
            <person name="Blanchette R.A."/>
            <person name="Cullen D."/>
        </authorList>
    </citation>
    <scope>NUCLEOTIDE SEQUENCE [LARGE SCALE GENOMIC DNA]</scope>
    <source>
        <strain evidence="2 3">11061_1 CR5-6</strain>
    </source>
</reference>
<proteinExistence type="predicted"/>
<accession>A0A0C3RRF9</accession>
<feature type="non-terminal residue" evidence="2">
    <location>
        <position position="104"/>
    </location>
</feature>
<dbReference type="OrthoDB" id="342264at2759"/>
<dbReference type="GO" id="GO:0035361">
    <property type="term" value="C:Cul8-RING ubiquitin ligase complex"/>
    <property type="evidence" value="ECO:0007669"/>
    <property type="project" value="TreeGrafter"/>
</dbReference>
<organism evidence="2 3">
    <name type="scientific">Phlebiopsis gigantea (strain 11061_1 CR5-6)</name>
    <name type="common">White-rot fungus</name>
    <name type="synonym">Peniophora gigantea</name>
    <dbReference type="NCBI Taxonomy" id="745531"/>
    <lineage>
        <taxon>Eukaryota</taxon>
        <taxon>Fungi</taxon>
        <taxon>Dikarya</taxon>
        <taxon>Basidiomycota</taxon>
        <taxon>Agaricomycotina</taxon>
        <taxon>Agaricomycetes</taxon>
        <taxon>Polyporales</taxon>
        <taxon>Phanerochaetaceae</taxon>
        <taxon>Phlebiopsis</taxon>
    </lineage>
</organism>
<sequence length="104" mass="11495">VTPLWIERTIILGTRQEPDFFSPHPAMLFSGVVATACDLSKSDNEVMAAGVSSLGGQWRYALTRDVTHLFALGTGSLKYRTAMHFKDAAENEVPLPIKILVPHW</sequence>
<evidence type="ECO:0000313" key="2">
    <source>
        <dbReference type="EMBL" id="KIP02671.1"/>
    </source>
</evidence>
<dbReference type="PANTHER" id="PTHR47667:SF1">
    <property type="entry name" value="REGULATOR OF TY1 TRANSPOSITION PROTEIN 107"/>
    <property type="match status" value="1"/>
</dbReference>
<feature type="non-terminal residue" evidence="2">
    <location>
        <position position="1"/>
    </location>
</feature>
<feature type="domain" description="BRCT" evidence="1">
    <location>
        <begin position="24"/>
        <end position="104"/>
    </location>
</feature>
<evidence type="ECO:0000313" key="3">
    <source>
        <dbReference type="Proteomes" id="UP000053257"/>
    </source>
</evidence>
<dbReference type="PANTHER" id="PTHR47667">
    <property type="entry name" value="REGULATOR OF TY1 TRANSPOSITION PROTEIN 107"/>
    <property type="match status" value="1"/>
</dbReference>
<dbReference type="Proteomes" id="UP000053257">
    <property type="component" value="Unassembled WGS sequence"/>
</dbReference>
<dbReference type="SUPFAM" id="SSF52113">
    <property type="entry name" value="BRCT domain"/>
    <property type="match status" value="1"/>
</dbReference>